<dbReference type="Pfam" id="PF07304">
    <property type="entry name" value="SRA1"/>
    <property type="match status" value="1"/>
</dbReference>
<keyword evidence="7" id="KW-0010">Activator</keyword>
<dbReference type="PANTHER" id="PTHR18834:SF2">
    <property type="entry name" value="STEROID RECEPTOR RNA ACTIVATOR 1"/>
    <property type="match status" value="1"/>
</dbReference>
<dbReference type="InterPro" id="IPR009917">
    <property type="entry name" value="SRA1/Sec31"/>
</dbReference>
<comment type="similarity">
    <text evidence="13">Belongs to the SRA1 family.</text>
</comment>
<dbReference type="GO" id="GO:0005737">
    <property type="term" value="C:cytoplasm"/>
    <property type="evidence" value="ECO:0007669"/>
    <property type="project" value="UniProtKB-SubCell"/>
</dbReference>
<evidence type="ECO:0000259" key="18">
    <source>
        <dbReference type="Pfam" id="PF07304"/>
    </source>
</evidence>
<evidence type="ECO:0000256" key="13">
    <source>
        <dbReference type="ARBA" id="ARBA00061450"/>
    </source>
</evidence>
<evidence type="ECO:0000256" key="4">
    <source>
        <dbReference type="ARBA" id="ARBA00022553"/>
    </source>
</evidence>
<gene>
    <name evidence="20" type="primary">SRA1</name>
</gene>
<comment type="subcellular location">
    <subcellularLocation>
        <location evidence="2">Cytoplasm</location>
    </subcellularLocation>
    <subcellularLocation>
        <location evidence="1">Nucleus</location>
    </subcellularLocation>
</comment>
<evidence type="ECO:0000256" key="16">
    <source>
        <dbReference type="ARBA" id="ARBA00081120"/>
    </source>
</evidence>
<dbReference type="GO" id="GO:0003713">
    <property type="term" value="F:transcription coactivator activity"/>
    <property type="evidence" value="ECO:0007669"/>
    <property type="project" value="InterPro"/>
</dbReference>
<keyword evidence="6" id="KW-0805">Transcription regulation</keyword>
<name>A0A6P7YY85_9AMPH</name>
<keyword evidence="11" id="KW-0687">Ribonucleoprotein</keyword>
<feature type="region of interest" description="Disordered" evidence="17">
    <location>
        <begin position="1"/>
        <end position="20"/>
    </location>
</feature>
<keyword evidence="5" id="KW-0053">Apoptosis</keyword>
<accession>A0A6P7YY85</accession>
<evidence type="ECO:0000256" key="2">
    <source>
        <dbReference type="ARBA" id="ARBA00004496"/>
    </source>
</evidence>
<keyword evidence="19" id="KW-1185">Reference proteome</keyword>
<evidence type="ECO:0000256" key="7">
    <source>
        <dbReference type="ARBA" id="ARBA00023159"/>
    </source>
</evidence>
<dbReference type="PANTHER" id="PTHR18834">
    <property type="entry name" value="STEROID RECEPTOR RNA ACTIVATOR 1"/>
    <property type="match status" value="1"/>
</dbReference>
<dbReference type="GO" id="GO:0005634">
    <property type="term" value="C:nucleus"/>
    <property type="evidence" value="ECO:0007669"/>
    <property type="project" value="UniProtKB-SubCell"/>
</dbReference>
<dbReference type="FunCoup" id="A0A6P7YY85">
    <property type="interactions" value="553"/>
</dbReference>
<dbReference type="RefSeq" id="XP_030068424.1">
    <property type="nucleotide sequence ID" value="XM_030212564.1"/>
</dbReference>
<keyword evidence="10" id="KW-0539">Nucleus</keyword>
<evidence type="ECO:0000256" key="9">
    <source>
        <dbReference type="ARBA" id="ARBA00023170"/>
    </source>
</evidence>
<dbReference type="FunFam" id="1.20.940.10:FF:000006">
    <property type="entry name" value="steroid receptor RNA activator 1"/>
    <property type="match status" value="1"/>
</dbReference>
<proteinExistence type="inferred from homology"/>
<feature type="domain" description="SRA1/Sec31" evidence="18">
    <location>
        <begin position="71"/>
        <end position="210"/>
    </location>
</feature>
<dbReference type="InterPro" id="IPR040243">
    <property type="entry name" value="Steroid_recept_RNA_1"/>
</dbReference>
<reference evidence="20" key="1">
    <citation type="submission" date="2025-08" db="UniProtKB">
        <authorList>
            <consortium name="RefSeq"/>
        </authorList>
    </citation>
    <scope>IDENTIFICATION</scope>
</reference>
<comment type="subunit">
    <text evidence="14">SRA1 RNA exists in a ribonucleoprotein complex containing NCOA1. The RNA also forms a complex with PUS1 and RARG in the nucleus. Interacts with AR.</text>
</comment>
<evidence type="ECO:0000256" key="14">
    <source>
        <dbReference type="ARBA" id="ARBA00063541"/>
    </source>
</evidence>
<evidence type="ECO:0000256" key="15">
    <source>
        <dbReference type="ARBA" id="ARBA00073527"/>
    </source>
</evidence>
<keyword evidence="4" id="KW-0597">Phosphoprotein</keyword>
<dbReference type="GO" id="GO:0006915">
    <property type="term" value="P:apoptotic process"/>
    <property type="evidence" value="ECO:0007669"/>
    <property type="project" value="UniProtKB-KW"/>
</dbReference>
<dbReference type="Proteomes" id="UP000515156">
    <property type="component" value="Chromosome 8"/>
</dbReference>
<keyword evidence="8" id="KW-0804">Transcription</keyword>
<keyword evidence="9 20" id="KW-0675">Receptor</keyword>
<comment type="function">
    <text evidence="12">Functional RNA which acts as a transcriptional coactivator that selectively enhances steroid receptor-mediated transactivation ligand-independently through a mechanism involving the modulating N-terminal domain (AF-1) of steroid receptors. Also mediates transcriptional coactivation of steroid receptors ligand-dependently through the steroid-binding domain (AF-2). Enhances cellular proliferation and differentiation and promotes apoptosis in vivo. May play a role in tumorigenesis.</text>
</comment>
<protein>
    <recommendedName>
        <fullName evidence="15">Steroid receptor RNA activator 1</fullName>
    </recommendedName>
    <alternativeName>
        <fullName evidence="16">Steroid receptor RNA activator protein</fullName>
    </alternativeName>
</protein>
<evidence type="ECO:0000256" key="6">
    <source>
        <dbReference type="ARBA" id="ARBA00023015"/>
    </source>
</evidence>
<dbReference type="OrthoDB" id="5982138at2759"/>
<evidence type="ECO:0000256" key="8">
    <source>
        <dbReference type="ARBA" id="ARBA00023163"/>
    </source>
</evidence>
<evidence type="ECO:0000256" key="17">
    <source>
        <dbReference type="SAM" id="MobiDB-lite"/>
    </source>
</evidence>
<evidence type="ECO:0000256" key="5">
    <source>
        <dbReference type="ARBA" id="ARBA00022703"/>
    </source>
</evidence>
<evidence type="ECO:0000256" key="10">
    <source>
        <dbReference type="ARBA" id="ARBA00023242"/>
    </source>
</evidence>
<dbReference type="InParanoid" id="A0A6P7YY85"/>
<evidence type="ECO:0000256" key="12">
    <source>
        <dbReference type="ARBA" id="ARBA00059202"/>
    </source>
</evidence>
<dbReference type="CTD" id="10011"/>
<evidence type="ECO:0000313" key="19">
    <source>
        <dbReference type="Proteomes" id="UP000515156"/>
    </source>
</evidence>
<evidence type="ECO:0000256" key="3">
    <source>
        <dbReference type="ARBA" id="ARBA00022490"/>
    </source>
</evidence>
<organism evidence="19 20">
    <name type="scientific">Microcaecilia unicolor</name>
    <dbReference type="NCBI Taxonomy" id="1415580"/>
    <lineage>
        <taxon>Eukaryota</taxon>
        <taxon>Metazoa</taxon>
        <taxon>Chordata</taxon>
        <taxon>Craniata</taxon>
        <taxon>Vertebrata</taxon>
        <taxon>Euteleostomi</taxon>
        <taxon>Amphibia</taxon>
        <taxon>Gymnophiona</taxon>
        <taxon>Siphonopidae</taxon>
        <taxon>Microcaecilia</taxon>
    </lineage>
</organism>
<dbReference type="GO" id="GO:0006357">
    <property type="term" value="P:regulation of transcription by RNA polymerase II"/>
    <property type="evidence" value="ECO:0007669"/>
    <property type="project" value="InterPro"/>
</dbReference>
<evidence type="ECO:0000256" key="1">
    <source>
        <dbReference type="ARBA" id="ARBA00004123"/>
    </source>
</evidence>
<sequence>MAELYVKPGNEKRGWNDPPQFSYGLQTQTGGNKRTLLTKRVAAPQQGNTQAPSPQSFVASTPPLMPLAFPIKPLGPPPSGHTPSPLRADTALQCPGPVDSECTVDVEDIVEPLKQLLTACRDAVQKQVCEEISRRLAVLEHMWKSGKLSSPVKKRMSLLVQELKTRNWDAADEIHRSLMVDHVNEVSQWMVGVKRLIAEMRNLSTEAFVTTEGDEISKAQSAGNTQA</sequence>
<dbReference type="GeneID" id="115476276"/>
<keyword evidence="3" id="KW-0963">Cytoplasm</keyword>
<evidence type="ECO:0000313" key="20">
    <source>
        <dbReference type="RefSeq" id="XP_030068424.1"/>
    </source>
</evidence>
<dbReference type="GO" id="GO:1990904">
    <property type="term" value="C:ribonucleoprotein complex"/>
    <property type="evidence" value="ECO:0007669"/>
    <property type="project" value="UniProtKB-KW"/>
</dbReference>
<dbReference type="Gene3D" id="1.20.940.10">
    <property type="entry name" value="Functional domain of the splicing factor Prp18"/>
    <property type="match status" value="1"/>
</dbReference>
<dbReference type="AlphaFoldDB" id="A0A6P7YY85"/>
<evidence type="ECO:0000256" key="11">
    <source>
        <dbReference type="ARBA" id="ARBA00023274"/>
    </source>
</evidence>
<dbReference type="KEGG" id="muo:115476276"/>